<dbReference type="Pfam" id="PF13102">
    <property type="entry name" value="Phage_int_SAM_5"/>
    <property type="match status" value="1"/>
</dbReference>
<keyword evidence="3 5" id="KW-0238">DNA-binding</keyword>
<dbReference type="GO" id="GO:0003677">
    <property type="term" value="F:DNA binding"/>
    <property type="evidence" value="ECO:0007669"/>
    <property type="project" value="UniProtKB-UniRule"/>
</dbReference>
<dbReference type="Gene3D" id="1.10.443.10">
    <property type="entry name" value="Intergrase catalytic core"/>
    <property type="match status" value="1"/>
</dbReference>
<dbReference type="PANTHER" id="PTHR30349:SF64">
    <property type="entry name" value="PROPHAGE INTEGRASE INTD-RELATED"/>
    <property type="match status" value="1"/>
</dbReference>
<dbReference type="Pfam" id="PF17293">
    <property type="entry name" value="Arm-DNA-bind_5"/>
    <property type="match status" value="1"/>
</dbReference>
<evidence type="ECO:0000256" key="2">
    <source>
        <dbReference type="ARBA" id="ARBA00022908"/>
    </source>
</evidence>
<dbReference type="InterPro" id="IPR002104">
    <property type="entry name" value="Integrase_catalytic"/>
</dbReference>
<dbReference type="PROSITE" id="PS51900">
    <property type="entry name" value="CB"/>
    <property type="match status" value="1"/>
</dbReference>
<dbReference type="InterPro" id="IPR050090">
    <property type="entry name" value="Tyrosine_recombinase_XerCD"/>
</dbReference>
<evidence type="ECO:0000313" key="9">
    <source>
        <dbReference type="Proteomes" id="UP000295468"/>
    </source>
</evidence>
<dbReference type="PROSITE" id="PS51898">
    <property type="entry name" value="TYR_RECOMBINASE"/>
    <property type="match status" value="1"/>
</dbReference>
<dbReference type="InterPro" id="IPR013762">
    <property type="entry name" value="Integrase-like_cat_sf"/>
</dbReference>
<protein>
    <submittedName>
        <fullName evidence="8">Site-specific recombinase XerD</fullName>
    </submittedName>
</protein>
<dbReference type="Pfam" id="PF00589">
    <property type="entry name" value="Phage_integrase"/>
    <property type="match status" value="1"/>
</dbReference>
<feature type="domain" description="Tyr recombinase" evidence="6">
    <location>
        <begin position="229"/>
        <end position="421"/>
    </location>
</feature>
<proteinExistence type="inferred from homology"/>
<dbReference type="InterPro" id="IPR035386">
    <property type="entry name" value="Arm-DNA-bind_5"/>
</dbReference>
<evidence type="ECO:0000256" key="3">
    <source>
        <dbReference type="ARBA" id="ARBA00023125"/>
    </source>
</evidence>
<sequence>MLYLCCTKIDYLYNLKFNGMASNAKVVIRKKPNKEGLYPLAIRITKNRRSTYHYVGHYIDLKDWDEKNLRVRKSHTNANRLNNLISTKLLEANKTLIDLQSDKKDFSANQIKEALYSESKSSTFYEVARDFLSELESNKKLSQLSTDKARVNHVINFNKSKQLTFQEIDEAFLRKFKIYLKKLNLSERSIVNNLVVIRTIYNRAIKMGVVDRKFYPFGSGKIRIKFPETEKIGLTKKEIKSFESAKNLTENETHARNVWLFSFYFAGIRAADLLKIRWSDIYDDRLHYRMNKNSKLLSLKIPEKVFPILEYYKSEKRDNDDFVFPEMKKADLKDAKDVYAKTKTATKKFNKYLVGVAKKAKITKKVTMHIARHSFGHISEDKIPIKMLQKLYRHSSVTTTIKYQANFIHKDADDALDSVVNF</sequence>
<dbReference type="GO" id="GO:0015074">
    <property type="term" value="P:DNA integration"/>
    <property type="evidence" value="ECO:0007669"/>
    <property type="project" value="UniProtKB-KW"/>
</dbReference>
<reference evidence="8 9" key="1">
    <citation type="submission" date="2019-03" db="EMBL/GenBank/DDBJ databases">
        <title>Genomic Encyclopedia of Archaeal and Bacterial Type Strains, Phase II (KMG-II): from individual species to whole genera.</title>
        <authorList>
            <person name="Goeker M."/>
        </authorList>
    </citation>
    <scope>NUCLEOTIDE SEQUENCE [LARGE SCALE GENOMIC DNA]</scope>
    <source>
        <strain evidence="8 9">DSM 18435</strain>
    </source>
</reference>
<dbReference type="InterPro" id="IPR044068">
    <property type="entry name" value="CB"/>
</dbReference>
<comment type="caution">
    <text evidence="8">The sequence shown here is derived from an EMBL/GenBank/DDBJ whole genome shotgun (WGS) entry which is preliminary data.</text>
</comment>
<dbReference type="Proteomes" id="UP000295468">
    <property type="component" value="Unassembled WGS sequence"/>
</dbReference>
<name>A0A4R6TQP1_9FLAO</name>
<dbReference type="GO" id="GO:0006310">
    <property type="term" value="P:DNA recombination"/>
    <property type="evidence" value="ECO:0007669"/>
    <property type="project" value="UniProtKB-KW"/>
</dbReference>
<dbReference type="InterPro" id="IPR010998">
    <property type="entry name" value="Integrase_recombinase_N"/>
</dbReference>
<dbReference type="InterPro" id="IPR025269">
    <property type="entry name" value="SAM-like_dom"/>
</dbReference>
<dbReference type="SUPFAM" id="SSF56349">
    <property type="entry name" value="DNA breaking-rejoining enzymes"/>
    <property type="match status" value="1"/>
</dbReference>
<keyword evidence="9" id="KW-1185">Reference proteome</keyword>
<evidence type="ECO:0000313" key="8">
    <source>
        <dbReference type="EMBL" id="TDQ32443.1"/>
    </source>
</evidence>
<dbReference type="Gene3D" id="1.10.150.130">
    <property type="match status" value="1"/>
</dbReference>
<dbReference type="AlphaFoldDB" id="A0A4R6TQP1"/>
<dbReference type="PANTHER" id="PTHR30349">
    <property type="entry name" value="PHAGE INTEGRASE-RELATED"/>
    <property type="match status" value="1"/>
</dbReference>
<evidence type="ECO:0000256" key="4">
    <source>
        <dbReference type="ARBA" id="ARBA00023172"/>
    </source>
</evidence>
<dbReference type="EMBL" id="SNYI01000001">
    <property type="protein sequence ID" value="TDQ32443.1"/>
    <property type="molecule type" value="Genomic_DNA"/>
</dbReference>
<dbReference type="InterPro" id="IPR011010">
    <property type="entry name" value="DNA_brk_join_enz"/>
</dbReference>
<evidence type="ECO:0000259" key="6">
    <source>
        <dbReference type="PROSITE" id="PS51898"/>
    </source>
</evidence>
<feature type="domain" description="Core-binding (CB)" evidence="7">
    <location>
        <begin position="122"/>
        <end position="205"/>
    </location>
</feature>
<keyword evidence="2" id="KW-0229">DNA integration</keyword>
<evidence type="ECO:0000256" key="5">
    <source>
        <dbReference type="PROSITE-ProRule" id="PRU01248"/>
    </source>
</evidence>
<gene>
    <name evidence="8" type="ORF">CLV82_0271</name>
</gene>
<accession>A0A4R6TQP1</accession>
<keyword evidence="4" id="KW-0233">DNA recombination</keyword>
<organism evidence="8 9">
    <name type="scientific">Zeaxanthinibacter enoshimensis</name>
    <dbReference type="NCBI Taxonomy" id="392009"/>
    <lineage>
        <taxon>Bacteria</taxon>
        <taxon>Pseudomonadati</taxon>
        <taxon>Bacteroidota</taxon>
        <taxon>Flavobacteriia</taxon>
        <taxon>Flavobacteriales</taxon>
        <taxon>Flavobacteriaceae</taxon>
        <taxon>Zeaxanthinibacter</taxon>
    </lineage>
</organism>
<evidence type="ECO:0000259" key="7">
    <source>
        <dbReference type="PROSITE" id="PS51900"/>
    </source>
</evidence>
<evidence type="ECO:0000256" key="1">
    <source>
        <dbReference type="ARBA" id="ARBA00008857"/>
    </source>
</evidence>
<comment type="similarity">
    <text evidence="1">Belongs to the 'phage' integrase family.</text>
</comment>